<dbReference type="PANTHER" id="PTHR37984:SF5">
    <property type="entry name" value="PROTEIN NYNRIN-LIKE"/>
    <property type="match status" value="1"/>
</dbReference>
<dbReference type="Gene3D" id="3.30.420.10">
    <property type="entry name" value="Ribonuclease H-like superfamily/Ribonuclease H"/>
    <property type="match status" value="1"/>
</dbReference>
<dbReference type="EMBL" id="JANEYF010005752">
    <property type="protein sequence ID" value="KAJ8926982.1"/>
    <property type="molecule type" value="Genomic_DNA"/>
</dbReference>
<dbReference type="GO" id="GO:0003676">
    <property type="term" value="F:nucleic acid binding"/>
    <property type="evidence" value="ECO:0007669"/>
    <property type="project" value="InterPro"/>
</dbReference>
<dbReference type="PROSITE" id="PS50994">
    <property type="entry name" value="INTEGRASE"/>
    <property type="match status" value="1"/>
</dbReference>
<protein>
    <recommendedName>
        <fullName evidence="1">Integrase catalytic domain-containing protein</fullName>
    </recommendedName>
</protein>
<dbReference type="InterPro" id="IPR012337">
    <property type="entry name" value="RNaseH-like_sf"/>
</dbReference>
<keyword evidence="3" id="KW-1185">Reference proteome</keyword>
<accession>A0AAV8WLL3</accession>
<sequence>MFFKVVEKPITSKNFMARVQVDLIEFQSIPNDNFKWLCHATKYICLRPLRSKRAVEVAKELLKIFLQFGAPSILQSDNGREFANSIIEELKIMWPEICIVHGRLRHLQSQGSVERANQDVENMLRAWMLDNKTTAWSTGLHFVQWKKNNSLLRVIGRSPLKAVFRTNPRQGLKSTNLPQNVIFTITTEKNLTPKLLVYTEMKITKIWSK</sequence>
<name>A0AAV8WLL3_9CUCU</name>
<gene>
    <name evidence="2" type="ORF">NQ314_020607</name>
</gene>
<dbReference type="GO" id="GO:0015074">
    <property type="term" value="P:DNA integration"/>
    <property type="evidence" value="ECO:0007669"/>
    <property type="project" value="InterPro"/>
</dbReference>
<evidence type="ECO:0000259" key="1">
    <source>
        <dbReference type="PROSITE" id="PS50994"/>
    </source>
</evidence>
<reference evidence="2" key="1">
    <citation type="journal article" date="2023" name="Insect Mol. Biol.">
        <title>Genome sequencing provides insights into the evolution of gene families encoding plant cell wall-degrading enzymes in longhorned beetles.</title>
        <authorList>
            <person name="Shin N.R."/>
            <person name="Okamura Y."/>
            <person name="Kirsch R."/>
            <person name="Pauchet Y."/>
        </authorList>
    </citation>
    <scope>NUCLEOTIDE SEQUENCE</scope>
    <source>
        <strain evidence="2">RBIC_L_NR</strain>
    </source>
</reference>
<dbReference type="InterPro" id="IPR001584">
    <property type="entry name" value="Integrase_cat-core"/>
</dbReference>
<organism evidence="2 3">
    <name type="scientific">Rhamnusium bicolor</name>
    <dbReference type="NCBI Taxonomy" id="1586634"/>
    <lineage>
        <taxon>Eukaryota</taxon>
        <taxon>Metazoa</taxon>
        <taxon>Ecdysozoa</taxon>
        <taxon>Arthropoda</taxon>
        <taxon>Hexapoda</taxon>
        <taxon>Insecta</taxon>
        <taxon>Pterygota</taxon>
        <taxon>Neoptera</taxon>
        <taxon>Endopterygota</taxon>
        <taxon>Coleoptera</taxon>
        <taxon>Polyphaga</taxon>
        <taxon>Cucujiformia</taxon>
        <taxon>Chrysomeloidea</taxon>
        <taxon>Cerambycidae</taxon>
        <taxon>Lepturinae</taxon>
        <taxon>Rhagiini</taxon>
        <taxon>Rhamnusium</taxon>
    </lineage>
</organism>
<dbReference type="AlphaFoldDB" id="A0AAV8WLL3"/>
<dbReference type="InterPro" id="IPR036397">
    <property type="entry name" value="RNaseH_sf"/>
</dbReference>
<evidence type="ECO:0000313" key="2">
    <source>
        <dbReference type="EMBL" id="KAJ8926982.1"/>
    </source>
</evidence>
<dbReference type="Proteomes" id="UP001162156">
    <property type="component" value="Unassembled WGS sequence"/>
</dbReference>
<dbReference type="InterPro" id="IPR050951">
    <property type="entry name" value="Retrovirus_Pol_polyprotein"/>
</dbReference>
<dbReference type="PANTHER" id="PTHR37984">
    <property type="entry name" value="PROTEIN CBG26694"/>
    <property type="match status" value="1"/>
</dbReference>
<comment type="caution">
    <text evidence="2">The sequence shown here is derived from an EMBL/GenBank/DDBJ whole genome shotgun (WGS) entry which is preliminary data.</text>
</comment>
<proteinExistence type="predicted"/>
<dbReference type="SUPFAM" id="SSF53098">
    <property type="entry name" value="Ribonuclease H-like"/>
    <property type="match status" value="1"/>
</dbReference>
<feature type="domain" description="Integrase catalytic" evidence="1">
    <location>
        <begin position="5"/>
        <end position="167"/>
    </location>
</feature>
<evidence type="ECO:0000313" key="3">
    <source>
        <dbReference type="Proteomes" id="UP001162156"/>
    </source>
</evidence>